<feature type="transmembrane region" description="Helical" evidence="6">
    <location>
        <begin position="57"/>
        <end position="83"/>
    </location>
</feature>
<protein>
    <recommendedName>
        <fullName evidence="6">TVP38/TMEM64 family membrane protein</fullName>
    </recommendedName>
</protein>
<reference evidence="8 9" key="1">
    <citation type="submission" date="2016-10" db="EMBL/GenBank/DDBJ databases">
        <authorList>
            <person name="de Groot N.N."/>
        </authorList>
    </citation>
    <scope>NUCLEOTIDE SEQUENCE [LARGE SCALE GENOMIC DNA]</scope>
    <source>
        <strain evidence="8 9">KHGC13</strain>
    </source>
</reference>
<evidence type="ECO:0000313" key="8">
    <source>
        <dbReference type="EMBL" id="SFU55008.1"/>
    </source>
</evidence>
<evidence type="ECO:0000256" key="4">
    <source>
        <dbReference type="ARBA" id="ARBA00022989"/>
    </source>
</evidence>
<feature type="transmembrane region" description="Helical" evidence="6">
    <location>
        <begin position="15"/>
        <end position="36"/>
    </location>
</feature>
<keyword evidence="4 6" id="KW-1133">Transmembrane helix</keyword>
<organism evidence="8 9">
    <name type="scientific">Eubacterium pyruvativorans</name>
    <dbReference type="NCBI Taxonomy" id="155865"/>
    <lineage>
        <taxon>Bacteria</taxon>
        <taxon>Bacillati</taxon>
        <taxon>Bacillota</taxon>
        <taxon>Clostridia</taxon>
        <taxon>Eubacteriales</taxon>
        <taxon>Eubacteriaceae</taxon>
        <taxon>Eubacterium</taxon>
    </lineage>
</organism>
<sequence length="237" mass="26386">MNESKNKRGIIKLSVFILLIIGLVLITRHFGWARYFTGKGWYRNLQVMVEQNFLKAAGIYLVFTVVGCVVLALPGVTFAIVGGAVFGPVWGTILCTLGATLGAIAAFLVGRFFLRDSIRDKVAANRYIRRLLFDEKTKNEMLVLMITRLVPLFPYNLQNFAYGITDISLTKYSVGTFLFLIPGTAMYTVGTAAVADGKNRLLYLAVTGILVVLMVFLSRRLKKRYVPDADAPEEDKN</sequence>
<proteinExistence type="inferred from homology"/>
<evidence type="ECO:0000256" key="3">
    <source>
        <dbReference type="ARBA" id="ARBA00022692"/>
    </source>
</evidence>
<dbReference type="AlphaFoldDB" id="A0A1I7H2T7"/>
<dbReference type="Pfam" id="PF09335">
    <property type="entry name" value="VTT_dom"/>
    <property type="match status" value="1"/>
</dbReference>
<dbReference type="RefSeq" id="WP_090471184.1">
    <property type="nucleotide sequence ID" value="NZ_FOWF01000012.1"/>
</dbReference>
<feature type="transmembrane region" description="Helical" evidence="6">
    <location>
        <begin position="177"/>
        <end position="195"/>
    </location>
</feature>
<feature type="transmembrane region" description="Helical" evidence="6">
    <location>
        <begin position="201"/>
        <end position="217"/>
    </location>
</feature>
<dbReference type="OrthoDB" id="9812980at2"/>
<gene>
    <name evidence="8" type="ORF">SAMN05216508_11143</name>
</gene>
<evidence type="ECO:0000256" key="2">
    <source>
        <dbReference type="ARBA" id="ARBA00022475"/>
    </source>
</evidence>
<feature type="transmembrane region" description="Helical" evidence="6">
    <location>
        <begin position="89"/>
        <end position="114"/>
    </location>
</feature>
<comment type="subcellular location">
    <subcellularLocation>
        <location evidence="1 6">Cell membrane</location>
        <topology evidence="1 6">Multi-pass membrane protein</topology>
    </subcellularLocation>
</comment>
<evidence type="ECO:0000256" key="1">
    <source>
        <dbReference type="ARBA" id="ARBA00004651"/>
    </source>
</evidence>
<feature type="domain" description="VTT" evidence="7">
    <location>
        <begin position="73"/>
        <end position="189"/>
    </location>
</feature>
<dbReference type="InterPro" id="IPR015414">
    <property type="entry name" value="TMEM64"/>
</dbReference>
<dbReference type="InterPro" id="IPR032816">
    <property type="entry name" value="VTT_dom"/>
</dbReference>
<dbReference type="EMBL" id="FPBT01000011">
    <property type="protein sequence ID" value="SFU55008.1"/>
    <property type="molecule type" value="Genomic_DNA"/>
</dbReference>
<comment type="similarity">
    <text evidence="6">Belongs to the TVP38/TMEM64 family.</text>
</comment>
<name>A0A1I7H2T7_9FIRM</name>
<dbReference type="STRING" id="155865.SAMN05216515_11243"/>
<dbReference type="PANTHER" id="PTHR12677:SF59">
    <property type="entry name" value="GOLGI APPARATUS MEMBRANE PROTEIN TVP38-RELATED"/>
    <property type="match status" value="1"/>
</dbReference>
<keyword evidence="9" id="KW-1185">Reference proteome</keyword>
<evidence type="ECO:0000259" key="7">
    <source>
        <dbReference type="Pfam" id="PF09335"/>
    </source>
</evidence>
<keyword evidence="5 6" id="KW-0472">Membrane</keyword>
<evidence type="ECO:0000313" key="9">
    <source>
        <dbReference type="Proteomes" id="UP000198817"/>
    </source>
</evidence>
<keyword evidence="2 6" id="KW-1003">Cell membrane</keyword>
<dbReference type="Proteomes" id="UP000198817">
    <property type="component" value="Unassembled WGS sequence"/>
</dbReference>
<accession>A0A1I7H2T7</accession>
<keyword evidence="3 6" id="KW-0812">Transmembrane</keyword>
<dbReference type="GO" id="GO:0005886">
    <property type="term" value="C:plasma membrane"/>
    <property type="evidence" value="ECO:0007669"/>
    <property type="project" value="UniProtKB-SubCell"/>
</dbReference>
<evidence type="ECO:0000256" key="5">
    <source>
        <dbReference type="ARBA" id="ARBA00023136"/>
    </source>
</evidence>
<dbReference type="PANTHER" id="PTHR12677">
    <property type="entry name" value="GOLGI APPARATUS MEMBRANE PROTEIN TVP38-RELATED"/>
    <property type="match status" value="1"/>
</dbReference>
<evidence type="ECO:0000256" key="6">
    <source>
        <dbReference type="RuleBase" id="RU366058"/>
    </source>
</evidence>